<dbReference type="NCBIfam" id="TIGR02853">
    <property type="entry name" value="spore_dpaA"/>
    <property type="match status" value="1"/>
</dbReference>
<dbReference type="Gene3D" id="3.40.50.720">
    <property type="entry name" value="NAD(P)-binding Rossmann-like Domain"/>
    <property type="match status" value="1"/>
</dbReference>
<evidence type="ECO:0000259" key="1">
    <source>
        <dbReference type="Pfam" id="PF02826"/>
    </source>
</evidence>
<sequence length="295" mass="32356">MTTTIHRVLMIGGDARYREVVQSFAKADFQVIAVGWEKFAFSLHNVTHDRLANIDFSTIDSIILPVSGVNDQGVVELSPYADTELVLTEEMLSKTKETCIIYTGVANAYLKQMVMNSSRSLVTLFDRDDVAILNSIPTAEGTLHIAMEHTDETIHDSHVLVLGFGRVGMSVARLFAAVGAHVTVCVRQSKDRARLKEMGMRGIYFDEIYEVIDQFQIVINTVPYLVLDDKLIEKMGSDSLIIDLASSPGGTDFTTAHNKGIKAIHALGIPGKVAPKTAGKIIADVLIDLMGNYIK</sequence>
<dbReference type="EMBL" id="BJXW01000002">
    <property type="protein sequence ID" value="GEN29876.1"/>
    <property type="molecule type" value="Genomic_DNA"/>
</dbReference>
<dbReference type="InterPro" id="IPR014215">
    <property type="entry name" value="Dipicolinic_acid_synth_A"/>
</dbReference>
<protein>
    <submittedName>
        <fullName evidence="3">Dipicolinate synthase subunit A</fullName>
    </submittedName>
</protein>
<dbReference type="RefSeq" id="WP_146934348.1">
    <property type="nucleotide sequence ID" value="NZ_BJXW01000002.1"/>
</dbReference>
<dbReference type="SUPFAM" id="SSF51735">
    <property type="entry name" value="NAD(P)-binding Rossmann-fold domains"/>
    <property type="match status" value="1"/>
</dbReference>
<dbReference type="OrthoDB" id="8840764at2"/>
<feature type="domain" description="Dipicolinate synthase subunit A N-terminal" evidence="2">
    <location>
        <begin position="8"/>
        <end position="124"/>
    </location>
</feature>
<accession>A0A511UTG9</accession>
<evidence type="ECO:0000313" key="4">
    <source>
        <dbReference type="Proteomes" id="UP000321491"/>
    </source>
</evidence>
<dbReference type="InterPro" id="IPR036291">
    <property type="entry name" value="NAD(P)-bd_dom_sf"/>
</dbReference>
<dbReference type="AlphaFoldDB" id="A0A511UTG9"/>
<gene>
    <name evidence="3" type="ORF">CQU01_01140</name>
</gene>
<reference evidence="3 4" key="1">
    <citation type="submission" date="2019-07" db="EMBL/GenBank/DDBJ databases">
        <title>Whole genome shotgun sequence of Cerasibacillus quisquiliarum NBRC 102429.</title>
        <authorList>
            <person name="Hosoyama A."/>
            <person name="Uohara A."/>
            <person name="Ohji S."/>
            <person name="Ichikawa N."/>
        </authorList>
    </citation>
    <scope>NUCLEOTIDE SEQUENCE [LARGE SCALE GENOMIC DNA]</scope>
    <source>
        <strain evidence="3 4">NBRC 102429</strain>
    </source>
</reference>
<dbReference type="InterPro" id="IPR006140">
    <property type="entry name" value="D-isomer_DH_NAD-bd"/>
</dbReference>
<dbReference type="Proteomes" id="UP000321491">
    <property type="component" value="Unassembled WGS sequence"/>
</dbReference>
<dbReference type="InterPro" id="IPR031629">
    <property type="entry name" value="DpaA_N"/>
</dbReference>
<evidence type="ECO:0000259" key="2">
    <source>
        <dbReference type="Pfam" id="PF16924"/>
    </source>
</evidence>
<evidence type="ECO:0000313" key="3">
    <source>
        <dbReference type="EMBL" id="GEN29876.1"/>
    </source>
</evidence>
<comment type="caution">
    <text evidence="3">The sequence shown here is derived from an EMBL/GenBank/DDBJ whole genome shotgun (WGS) entry which is preliminary data.</text>
</comment>
<feature type="domain" description="D-isomer specific 2-hydroxyacid dehydrogenase NAD-binding" evidence="1">
    <location>
        <begin position="150"/>
        <end position="245"/>
    </location>
</feature>
<dbReference type="NCBIfam" id="NF006162">
    <property type="entry name" value="PRK08306.1"/>
    <property type="match status" value="1"/>
</dbReference>
<dbReference type="GO" id="GO:0051287">
    <property type="term" value="F:NAD binding"/>
    <property type="evidence" value="ECO:0007669"/>
    <property type="project" value="InterPro"/>
</dbReference>
<organism evidence="3 4">
    <name type="scientific">Cerasibacillus quisquiliarum</name>
    <dbReference type="NCBI Taxonomy" id="227865"/>
    <lineage>
        <taxon>Bacteria</taxon>
        <taxon>Bacillati</taxon>
        <taxon>Bacillota</taxon>
        <taxon>Bacilli</taxon>
        <taxon>Bacillales</taxon>
        <taxon>Bacillaceae</taxon>
        <taxon>Cerasibacillus</taxon>
    </lineage>
</organism>
<dbReference type="Pfam" id="PF16924">
    <property type="entry name" value="DpaA_N"/>
    <property type="match status" value="1"/>
</dbReference>
<keyword evidence="4" id="KW-1185">Reference proteome</keyword>
<name>A0A511UTG9_9BACI</name>
<proteinExistence type="predicted"/>
<dbReference type="Pfam" id="PF02826">
    <property type="entry name" value="2-Hacid_dh_C"/>
    <property type="match status" value="1"/>
</dbReference>